<dbReference type="OrthoDB" id="9941239at2"/>
<gene>
    <name evidence="2" type="ORF">Lwal_2883</name>
</gene>
<comment type="caution">
    <text evidence="2">The sequence shown here is derived from an EMBL/GenBank/DDBJ whole genome shotgun (WGS) entry which is preliminary data.</text>
</comment>
<protein>
    <submittedName>
        <fullName evidence="2">Uncharacterized protein</fullName>
    </submittedName>
</protein>
<reference evidence="2 3" key="1">
    <citation type="submission" date="2015-11" db="EMBL/GenBank/DDBJ databases">
        <title>Genomic analysis of 38 Legionella species identifies large and diverse effector repertoires.</title>
        <authorList>
            <person name="Burstein D."/>
            <person name="Amaro F."/>
            <person name="Zusman T."/>
            <person name="Lifshitz Z."/>
            <person name="Cohen O."/>
            <person name="Gilbert J.A."/>
            <person name="Pupko T."/>
            <person name="Shuman H.A."/>
            <person name="Segal G."/>
        </authorList>
    </citation>
    <scope>NUCLEOTIDE SEQUENCE [LARGE SCALE GENOMIC DNA]</scope>
    <source>
        <strain evidence="2 3">ATCC 51914</strain>
    </source>
</reference>
<proteinExistence type="predicted"/>
<evidence type="ECO:0000313" key="3">
    <source>
        <dbReference type="Proteomes" id="UP000054729"/>
    </source>
</evidence>
<sequence>MKAGQDIASWNKDNMMTEILVALISSGFLIFLYNECKKHTYKNFKHDRKIYSKINSIINDEHILSVIKGTQIGYLPKDTYWKVDSLVEFIQLPKNKFLNKKLNVLLSDLTVDLHKIAEHYSMCGRCELIGDQYKLVAYKNGDPEEFELLHKSKEYSSELFKSYKIFRNKIKRKFKL</sequence>
<dbReference type="RefSeq" id="WP_058481498.1">
    <property type="nucleotide sequence ID" value="NZ_CAAAIQ010000010.1"/>
</dbReference>
<evidence type="ECO:0000256" key="1">
    <source>
        <dbReference type="SAM" id="Phobius"/>
    </source>
</evidence>
<keyword evidence="1" id="KW-1133">Transmembrane helix</keyword>
<evidence type="ECO:0000313" key="2">
    <source>
        <dbReference type="EMBL" id="KTD74842.1"/>
    </source>
</evidence>
<keyword evidence="3" id="KW-1185">Reference proteome</keyword>
<name>A0A0W1A0J6_9GAMM</name>
<accession>A0A0W1A0J6</accession>
<organism evidence="2 3">
    <name type="scientific">Legionella waltersii</name>
    <dbReference type="NCBI Taxonomy" id="66969"/>
    <lineage>
        <taxon>Bacteria</taxon>
        <taxon>Pseudomonadati</taxon>
        <taxon>Pseudomonadota</taxon>
        <taxon>Gammaproteobacteria</taxon>
        <taxon>Legionellales</taxon>
        <taxon>Legionellaceae</taxon>
        <taxon>Legionella</taxon>
    </lineage>
</organism>
<dbReference type="EMBL" id="LNZB01000060">
    <property type="protein sequence ID" value="KTD74842.1"/>
    <property type="molecule type" value="Genomic_DNA"/>
</dbReference>
<dbReference type="STRING" id="66969.Lwal_2883"/>
<keyword evidence="1" id="KW-0812">Transmembrane</keyword>
<dbReference type="PATRIC" id="fig|66969.6.peg.3135"/>
<keyword evidence="1" id="KW-0472">Membrane</keyword>
<dbReference type="AlphaFoldDB" id="A0A0W1A0J6"/>
<dbReference type="Proteomes" id="UP000054729">
    <property type="component" value="Unassembled WGS sequence"/>
</dbReference>
<feature type="transmembrane region" description="Helical" evidence="1">
    <location>
        <begin position="15"/>
        <end position="33"/>
    </location>
</feature>